<dbReference type="PANTHER" id="PTHR43477:SF1">
    <property type="entry name" value="DIHYDROANTICAPSIN 7-DEHYDROGENASE"/>
    <property type="match status" value="1"/>
</dbReference>
<evidence type="ECO:0000256" key="1">
    <source>
        <dbReference type="ARBA" id="ARBA00006484"/>
    </source>
</evidence>
<protein>
    <submittedName>
        <fullName evidence="3">Short-chain dehydrogenase/reductase SDR</fullName>
    </submittedName>
</protein>
<dbReference type="KEGG" id="cpi:Cpin_3482"/>
<keyword evidence="2" id="KW-0560">Oxidoreductase</keyword>
<reference evidence="3 4" key="2">
    <citation type="journal article" date="2010" name="Stand. Genomic Sci.">
        <title>Complete genome sequence of Chitinophaga pinensis type strain (UQM 2034).</title>
        <authorList>
            <person name="Glavina Del Rio T."/>
            <person name="Abt B."/>
            <person name="Spring S."/>
            <person name="Lapidus A."/>
            <person name="Nolan M."/>
            <person name="Tice H."/>
            <person name="Copeland A."/>
            <person name="Cheng J.F."/>
            <person name="Chen F."/>
            <person name="Bruce D."/>
            <person name="Goodwin L."/>
            <person name="Pitluck S."/>
            <person name="Ivanova N."/>
            <person name="Mavromatis K."/>
            <person name="Mikhailova N."/>
            <person name="Pati A."/>
            <person name="Chen A."/>
            <person name="Palaniappan K."/>
            <person name="Land M."/>
            <person name="Hauser L."/>
            <person name="Chang Y.J."/>
            <person name="Jeffries C.D."/>
            <person name="Chain P."/>
            <person name="Saunders E."/>
            <person name="Detter J.C."/>
            <person name="Brettin T."/>
            <person name="Rohde M."/>
            <person name="Goker M."/>
            <person name="Bristow J."/>
            <person name="Eisen J.A."/>
            <person name="Markowitz V."/>
            <person name="Hugenholtz P."/>
            <person name="Kyrpides N.C."/>
            <person name="Klenk H.P."/>
            <person name="Lucas S."/>
        </authorList>
    </citation>
    <scope>NUCLEOTIDE SEQUENCE [LARGE SCALE GENOMIC DNA]</scope>
    <source>
        <strain evidence="4">ATCC 43595 / DSM 2588 / LMG 13176 / NBRC 15968 / NCIMB 11800 / UQM 2034</strain>
    </source>
</reference>
<dbReference type="GO" id="GO:0016491">
    <property type="term" value="F:oxidoreductase activity"/>
    <property type="evidence" value="ECO:0007669"/>
    <property type="project" value="UniProtKB-KW"/>
</dbReference>
<dbReference type="Gene3D" id="3.40.50.720">
    <property type="entry name" value="NAD(P)-binding Rossmann-like Domain"/>
    <property type="match status" value="1"/>
</dbReference>
<organism evidence="3 4">
    <name type="scientific">Chitinophaga pinensis (strain ATCC 43595 / DSM 2588 / LMG 13176 / NBRC 15968 / NCIMB 11800 / UQM 2034)</name>
    <dbReference type="NCBI Taxonomy" id="485918"/>
    <lineage>
        <taxon>Bacteria</taxon>
        <taxon>Pseudomonadati</taxon>
        <taxon>Bacteroidota</taxon>
        <taxon>Chitinophagia</taxon>
        <taxon>Chitinophagales</taxon>
        <taxon>Chitinophagaceae</taxon>
        <taxon>Chitinophaga</taxon>
    </lineage>
</organism>
<dbReference type="EMBL" id="CP001699">
    <property type="protein sequence ID" value="ACU60949.1"/>
    <property type="molecule type" value="Genomic_DNA"/>
</dbReference>
<gene>
    <name evidence="3" type="ordered locus">Cpin_3482</name>
</gene>
<accession>A0A979GUT3</accession>
<reference evidence="4" key="1">
    <citation type="submission" date="2009-08" db="EMBL/GenBank/DDBJ databases">
        <title>The complete genome of Chitinophaga pinensis DSM 2588.</title>
        <authorList>
            <consortium name="US DOE Joint Genome Institute (JGI-PGF)"/>
            <person name="Lucas S."/>
            <person name="Copeland A."/>
            <person name="Lapidus A."/>
            <person name="Glavina del Rio T."/>
            <person name="Dalin E."/>
            <person name="Tice H."/>
            <person name="Bruce D."/>
            <person name="Goodwin L."/>
            <person name="Pitluck S."/>
            <person name="Kyrpides N."/>
            <person name="Mavromatis K."/>
            <person name="Ivanova N."/>
            <person name="Mikhailova N."/>
            <person name="Sims D."/>
            <person name="Meinche L."/>
            <person name="Brettin T."/>
            <person name="Detter J.C."/>
            <person name="Han C."/>
            <person name="Larimer F."/>
            <person name="Land M."/>
            <person name="Hauser L."/>
            <person name="Markowitz V."/>
            <person name="Cheng J.-F."/>
            <person name="Hugenholtz P."/>
            <person name="Woyke T."/>
            <person name="Wu D."/>
            <person name="Spring S."/>
            <person name="Klenk H.-P."/>
            <person name="Eisen J.A."/>
        </authorList>
    </citation>
    <scope>NUCLEOTIDE SEQUENCE [LARGE SCALE GENOMIC DNA]</scope>
    <source>
        <strain evidence="4">ATCC 43595 / DSM 2588 / LMG 13176 / NBRC 15968 / NCIMB 11800 / UQM 2034</strain>
    </source>
</reference>
<sequence length="248" mass="25789">MKTMGNSNAYSLEGKKVVLLGGTSGLGLATAVAAANEGALVVVVSGTREKVDEALAVLPENSAGFVADLGDELQVAALFEKTGEFDHLVFTAGDALLFGELPGLDIDKAKQSIHLRFWGAIMAAKHGAPLIRKGGSITLTTGALGRRPRKGTAVVAGMASAIEGLTRALAIDLAPIRVNAVCAGTVRTNLLKHLCEADREDFFEQVGKKLLTGRVGDAENLAEAYLYLMRGAFTTGQILVVDGGSLLV</sequence>
<evidence type="ECO:0000313" key="3">
    <source>
        <dbReference type="EMBL" id="ACU60949.1"/>
    </source>
</evidence>
<dbReference type="Pfam" id="PF13561">
    <property type="entry name" value="adh_short_C2"/>
    <property type="match status" value="1"/>
</dbReference>
<dbReference type="InterPro" id="IPR036291">
    <property type="entry name" value="NAD(P)-bd_dom_sf"/>
</dbReference>
<dbReference type="AlphaFoldDB" id="A0A979GUT3"/>
<proteinExistence type="inferred from homology"/>
<evidence type="ECO:0000256" key="2">
    <source>
        <dbReference type="ARBA" id="ARBA00023002"/>
    </source>
</evidence>
<comment type="similarity">
    <text evidence="1">Belongs to the short-chain dehydrogenases/reductases (SDR) family.</text>
</comment>
<name>A0A979GUT3_CHIPD</name>
<dbReference type="Proteomes" id="UP000002215">
    <property type="component" value="Chromosome"/>
</dbReference>
<dbReference type="InterPro" id="IPR002347">
    <property type="entry name" value="SDR_fam"/>
</dbReference>
<dbReference type="SUPFAM" id="SSF51735">
    <property type="entry name" value="NAD(P)-binding Rossmann-fold domains"/>
    <property type="match status" value="1"/>
</dbReference>
<dbReference type="PRINTS" id="PR00081">
    <property type="entry name" value="GDHRDH"/>
</dbReference>
<evidence type="ECO:0000313" key="4">
    <source>
        <dbReference type="Proteomes" id="UP000002215"/>
    </source>
</evidence>
<dbReference type="PANTHER" id="PTHR43477">
    <property type="entry name" value="DIHYDROANTICAPSIN 7-DEHYDROGENASE"/>
    <property type="match status" value="1"/>
</dbReference>
<dbReference type="InterPro" id="IPR051122">
    <property type="entry name" value="SDR_DHRS6-like"/>
</dbReference>